<evidence type="ECO:0000313" key="1">
    <source>
        <dbReference type="EMBL" id="GAJ08114.1"/>
    </source>
</evidence>
<feature type="non-terminal residue" evidence="1">
    <location>
        <position position="47"/>
    </location>
</feature>
<reference evidence="1" key="1">
    <citation type="journal article" date="2014" name="Front. Microbiol.">
        <title>High frequency of phylogenetically diverse reductive dehalogenase-homologous genes in deep subseafloor sedimentary metagenomes.</title>
        <authorList>
            <person name="Kawai M."/>
            <person name="Futagami T."/>
            <person name="Toyoda A."/>
            <person name="Takaki Y."/>
            <person name="Nishi S."/>
            <person name="Hori S."/>
            <person name="Arai W."/>
            <person name="Tsubouchi T."/>
            <person name="Morono Y."/>
            <person name="Uchiyama I."/>
            <person name="Ito T."/>
            <person name="Fujiyama A."/>
            <person name="Inagaki F."/>
            <person name="Takami H."/>
        </authorList>
    </citation>
    <scope>NUCLEOTIDE SEQUENCE</scope>
    <source>
        <strain evidence="1">Expedition CK06-06</strain>
    </source>
</reference>
<dbReference type="EMBL" id="BARW01031965">
    <property type="protein sequence ID" value="GAJ08114.1"/>
    <property type="molecule type" value="Genomic_DNA"/>
</dbReference>
<dbReference type="AlphaFoldDB" id="X1TS88"/>
<organism evidence="1">
    <name type="scientific">marine sediment metagenome</name>
    <dbReference type="NCBI Taxonomy" id="412755"/>
    <lineage>
        <taxon>unclassified sequences</taxon>
        <taxon>metagenomes</taxon>
        <taxon>ecological metagenomes</taxon>
    </lineage>
</organism>
<protein>
    <submittedName>
        <fullName evidence="1">Uncharacterized protein</fullName>
    </submittedName>
</protein>
<sequence>MDSAKRRVRIGIFNAMSNSEITSASKMLAITSGVVNIKERFIAIKTG</sequence>
<name>X1TS88_9ZZZZ</name>
<comment type="caution">
    <text evidence="1">The sequence shown here is derived from an EMBL/GenBank/DDBJ whole genome shotgun (WGS) entry which is preliminary data.</text>
</comment>
<accession>X1TS88</accession>
<gene>
    <name evidence="1" type="ORF">S12H4_50705</name>
</gene>
<proteinExistence type="predicted"/>